<dbReference type="SUPFAM" id="SSF46785">
    <property type="entry name" value="Winged helix' DNA-binding domain"/>
    <property type="match status" value="1"/>
</dbReference>
<evidence type="ECO:0000256" key="1">
    <source>
        <dbReference type="SAM" id="MobiDB-lite"/>
    </source>
</evidence>
<name>A0A917UN44_9MICO</name>
<dbReference type="InterPro" id="IPR036390">
    <property type="entry name" value="WH_DNA-bd_sf"/>
</dbReference>
<organism evidence="3 4">
    <name type="scientific">Agromyces bauzanensis</name>
    <dbReference type="NCBI Taxonomy" id="1308924"/>
    <lineage>
        <taxon>Bacteria</taxon>
        <taxon>Bacillati</taxon>
        <taxon>Actinomycetota</taxon>
        <taxon>Actinomycetes</taxon>
        <taxon>Micrococcales</taxon>
        <taxon>Microbacteriaceae</taxon>
        <taxon>Agromyces</taxon>
    </lineage>
</organism>
<dbReference type="InterPro" id="IPR036388">
    <property type="entry name" value="WH-like_DNA-bd_sf"/>
</dbReference>
<reference evidence="3" key="2">
    <citation type="submission" date="2020-09" db="EMBL/GenBank/DDBJ databases">
        <authorList>
            <person name="Sun Q."/>
            <person name="Zhou Y."/>
        </authorList>
    </citation>
    <scope>NUCLEOTIDE SEQUENCE</scope>
    <source>
        <strain evidence="3">CGMCC 1.8984</strain>
    </source>
</reference>
<dbReference type="EMBL" id="BMMD01000001">
    <property type="protein sequence ID" value="GGJ69602.1"/>
    <property type="molecule type" value="Genomic_DNA"/>
</dbReference>
<evidence type="ECO:0000313" key="3">
    <source>
        <dbReference type="EMBL" id="GGJ69602.1"/>
    </source>
</evidence>
<comment type="caution">
    <text evidence="3">The sequence shown here is derived from an EMBL/GenBank/DDBJ whole genome shotgun (WGS) entry which is preliminary data.</text>
</comment>
<feature type="region of interest" description="Disordered" evidence="1">
    <location>
        <begin position="116"/>
        <end position="141"/>
    </location>
</feature>
<dbReference type="Gene3D" id="1.10.10.10">
    <property type="entry name" value="Winged helix-like DNA-binding domain superfamily/Winged helix DNA-binding domain"/>
    <property type="match status" value="1"/>
</dbReference>
<evidence type="ECO:0000259" key="2">
    <source>
        <dbReference type="SMART" id="SM00418"/>
    </source>
</evidence>
<sequence length="229" mass="25032">MPRESVRGDVHAALASRPRRQVLDAIARSAHPVDALTIAAELGLHVTTVRFHLYQLETAHLVRRQVGAEPRRGRPRIRYVATSGPEEDSREQLIEVLAAALAERPDGRARSIEAGHRWADALAPPRPDAEPDSDADTGDASGVDTLVRVLDDLGFEPLVAGDDEIRLRACPFRDAARDHPQVVCSVHRGVIEQLLLTRGSDRRADLLPFVEPELCLVTLAAPGGRTLDE</sequence>
<dbReference type="Proteomes" id="UP000636956">
    <property type="component" value="Unassembled WGS sequence"/>
</dbReference>
<reference evidence="3" key="1">
    <citation type="journal article" date="2014" name="Int. J. Syst. Evol. Microbiol.">
        <title>Complete genome sequence of Corynebacterium casei LMG S-19264T (=DSM 44701T), isolated from a smear-ripened cheese.</title>
        <authorList>
            <consortium name="US DOE Joint Genome Institute (JGI-PGF)"/>
            <person name="Walter F."/>
            <person name="Albersmeier A."/>
            <person name="Kalinowski J."/>
            <person name="Ruckert C."/>
        </authorList>
    </citation>
    <scope>NUCLEOTIDE SEQUENCE</scope>
    <source>
        <strain evidence="3">CGMCC 1.8984</strain>
    </source>
</reference>
<dbReference type="RefSeq" id="WP_188741768.1">
    <property type="nucleotide sequence ID" value="NZ_BAABFW010000041.1"/>
</dbReference>
<accession>A0A917UN44</accession>
<dbReference type="SMART" id="SM00418">
    <property type="entry name" value="HTH_ARSR"/>
    <property type="match status" value="1"/>
</dbReference>
<evidence type="ECO:0000313" key="4">
    <source>
        <dbReference type="Proteomes" id="UP000636956"/>
    </source>
</evidence>
<dbReference type="GO" id="GO:0003700">
    <property type="term" value="F:DNA-binding transcription factor activity"/>
    <property type="evidence" value="ECO:0007669"/>
    <property type="project" value="InterPro"/>
</dbReference>
<dbReference type="AlphaFoldDB" id="A0A917UN44"/>
<protein>
    <submittedName>
        <fullName evidence="3">Transcriptional regulator</fullName>
    </submittedName>
</protein>
<dbReference type="InterPro" id="IPR001845">
    <property type="entry name" value="HTH_ArsR_DNA-bd_dom"/>
</dbReference>
<proteinExistence type="predicted"/>
<gene>
    <name evidence="3" type="ORF">GCM10011372_04310</name>
</gene>
<dbReference type="InterPro" id="IPR011991">
    <property type="entry name" value="ArsR-like_HTH"/>
</dbReference>
<keyword evidence="4" id="KW-1185">Reference proteome</keyword>
<feature type="domain" description="HTH arsR-type" evidence="2">
    <location>
        <begin position="9"/>
        <end position="95"/>
    </location>
</feature>
<dbReference type="CDD" id="cd00090">
    <property type="entry name" value="HTH_ARSR"/>
    <property type="match status" value="1"/>
</dbReference>